<dbReference type="Gene3D" id="1.10.10.10">
    <property type="entry name" value="Winged helix-like DNA-binding domain superfamily/Winged helix DNA-binding domain"/>
    <property type="match status" value="1"/>
</dbReference>
<comment type="caution">
    <text evidence="1">The sequence shown here is derived from an EMBL/GenBank/DDBJ whole genome shotgun (WGS) entry which is preliminary data.</text>
</comment>
<evidence type="ECO:0000313" key="2">
    <source>
        <dbReference type="Proteomes" id="UP001215461"/>
    </source>
</evidence>
<evidence type="ECO:0000313" key="1">
    <source>
        <dbReference type="EMBL" id="MDF8370738.1"/>
    </source>
</evidence>
<protein>
    <submittedName>
        <fullName evidence="1">Helix-turn-helix domain-containing protein</fullName>
    </submittedName>
</protein>
<dbReference type="EMBL" id="JAANXN010000004">
    <property type="protein sequence ID" value="MDF8370738.1"/>
    <property type="molecule type" value="Genomic_DNA"/>
</dbReference>
<dbReference type="SUPFAM" id="SSF46785">
    <property type="entry name" value="Winged helix' DNA-binding domain"/>
    <property type="match status" value="1"/>
</dbReference>
<dbReference type="InterPro" id="IPR036390">
    <property type="entry name" value="WH_DNA-bd_sf"/>
</dbReference>
<dbReference type="Pfam" id="PF13730">
    <property type="entry name" value="HTH_36"/>
    <property type="match status" value="1"/>
</dbReference>
<dbReference type="RefSeq" id="WP_272951915.1">
    <property type="nucleotide sequence ID" value="NZ_JAANXN010000004.1"/>
</dbReference>
<dbReference type="Proteomes" id="UP001215461">
    <property type="component" value="Unassembled WGS sequence"/>
</dbReference>
<gene>
    <name evidence="1" type="ORF">G9403_03550</name>
</gene>
<proteinExistence type="predicted"/>
<organism evidence="1 2">
    <name type="scientific">Weissella paramesenteroides</name>
    <name type="common">Leuconostoc paramesenteroides</name>
    <dbReference type="NCBI Taxonomy" id="1249"/>
    <lineage>
        <taxon>Bacteria</taxon>
        <taxon>Bacillati</taxon>
        <taxon>Bacillota</taxon>
        <taxon>Bacilli</taxon>
        <taxon>Lactobacillales</taxon>
        <taxon>Lactobacillaceae</taxon>
        <taxon>Weissella</taxon>
    </lineage>
</organism>
<reference evidence="1 2" key="1">
    <citation type="submission" date="2020-03" db="EMBL/GenBank/DDBJ databases">
        <title>Comparative genomics of Weissella paramesenteroides.</title>
        <authorList>
            <person name="Kant R."/>
            <person name="Takala T."/>
            <person name="Saris P."/>
        </authorList>
    </citation>
    <scope>NUCLEOTIDE SEQUENCE [LARGE SCALE GENOMIC DNA]</scope>
    <source>
        <strain evidence="1 2">SJ27-4</strain>
    </source>
</reference>
<name>A0ABD4XHG2_WEIPA</name>
<dbReference type="InterPro" id="IPR036388">
    <property type="entry name" value="WH-like_DNA-bd_sf"/>
</dbReference>
<sequence length="108" mass="12873">MIRRERWKSNFSQIPNETLRNYELSNSSFRLLMYMLSMSDGWIFRNSKIAKDLGKSERWVRAGLTELEKAGYIRRKAIRNKRGRITEWERVIYDLPVAENTSVVNTDI</sequence>
<dbReference type="AlphaFoldDB" id="A0ABD4XHG2"/>
<accession>A0ABD4XHG2</accession>